<accession>A0A8H3QZH0</accession>
<dbReference type="OrthoDB" id="304452at2759"/>
<evidence type="ECO:0000313" key="3">
    <source>
        <dbReference type="Proteomes" id="UP000615446"/>
    </source>
</evidence>
<proteinExistence type="predicted"/>
<name>A0A8H3QZH0_9GLOM</name>
<gene>
    <name evidence="2" type="ORF">RCL2_002381000</name>
</gene>
<comment type="caution">
    <text evidence="2">The sequence shown here is derived from an EMBL/GenBank/DDBJ whole genome shotgun (WGS) entry which is preliminary data.</text>
</comment>
<dbReference type="AlphaFoldDB" id="A0A8H3QZH0"/>
<organism evidence="2 3">
    <name type="scientific">Rhizophagus clarus</name>
    <dbReference type="NCBI Taxonomy" id="94130"/>
    <lineage>
        <taxon>Eukaryota</taxon>
        <taxon>Fungi</taxon>
        <taxon>Fungi incertae sedis</taxon>
        <taxon>Mucoromycota</taxon>
        <taxon>Glomeromycotina</taxon>
        <taxon>Glomeromycetes</taxon>
        <taxon>Glomerales</taxon>
        <taxon>Glomeraceae</taxon>
        <taxon>Rhizophagus</taxon>
    </lineage>
</organism>
<reference evidence="2" key="1">
    <citation type="submission" date="2019-10" db="EMBL/GenBank/DDBJ databases">
        <title>Conservation and host-specific expression of non-tandemly repeated heterogenous ribosome RNA gene in arbuscular mycorrhizal fungi.</title>
        <authorList>
            <person name="Maeda T."/>
            <person name="Kobayashi Y."/>
            <person name="Nakagawa T."/>
            <person name="Ezawa T."/>
            <person name="Yamaguchi K."/>
            <person name="Bino T."/>
            <person name="Nishimoto Y."/>
            <person name="Shigenobu S."/>
            <person name="Kawaguchi M."/>
        </authorList>
    </citation>
    <scope>NUCLEOTIDE SEQUENCE</scope>
    <source>
        <strain evidence="2">HR1</strain>
    </source>
</reference>
<evidence type="ECO:0000313" key="2">
    <source>
        <dbReference type="EMBL" id="GES97222.1"/>
    </source>
</evidence>
<dbReference type="EMBL" id="BLAL01000257">
    <property type="protein sequence ID" value="GES97222.1"/>
    <property type="molecule type" value="Genomic_DNA"/>
</dbReference>
<evidence type="ECO:0000256" key="1">
    <source>
        <dbReference type="SAM" id="Coils"/>
    </source>
</evidence>
<keyword evidence="1" id="KW-0175">Coiled coil</keyword>
<protein>
    <submittedName>
        <fullName evidence="2">Uncharacterized protein</fullName>
    </submittedName>
</protein>
<dbReference type="Proteomes" id="UP000615446">
    <property type="component" value="Unassembled WGS sequence"/>
</dbReference>
<sequence length="498" mass="58967">MHLNMLEPMDVDDPYYAMYVKLSEPEKKILTLLRKEYDEILQLKTENEDILEEMKNLEERKDNEILQLKTENEDIKIQLEEMKNLEERKDNEILQLKTENEDNKIQLEEMKNLEKRKDDEILQLKTENEDNKIQLEEMKNLEERKDNEISQLETENEVNKIQLKEMKNLEEQKDNEISQLKNEIHSLKSKIKPLEEKNKKLNDENSEWQNYIGKATTFSLNDSDVNHSAQLAKDIEGVKEKIVNYIGNLRPKVDINLEKVNNLLLSYDCHAQVKSKVKLPLVLPLVKAVLQRYVFQTIIEYAEYNLLENCEIQCLERDIYKMTNKLHDLSDKFSTYDGANEITKAFPIKMHQQMYGLLGSLGLANNVGDKNKEHPIIVEIKNKLNKKINELRTIRDPKKSEKHDDMAPIIIQELIRIYFFRLKVQEPPVEIIWFNYNDGIDPNLMEERYEEENTDEIDEANNPLVELCSFPLFVSNYNKKGQKIYSRAKIIYQVKQSR</sequence>
<feature type="coiled-coil region" evidence="1">
    <location>
        <begin position="33"/>
        <end position="204"/>
    </location>
</feature>